<name>A0ABD5SQY7_9EURY</name>
<protein>
    <submittedName>
        <fullName evidence="2">Uncharacterized protein</fullName>
    </submittedName>
</protein>
<keyword evidence="3" id="KW-1185">Reference proteome</keyword>
<reference evidence="2 3" key="1">
    <citation type="journal article" date="2019" name="Int. J. Syst. Evol. Microbiol.">
        <title>The Global Catalogue of Microorganisms (GCM) 10K type strain sequencing project: providing services to taxonomists for standard genome sequencing and annotation.</title>
        <authorList>
            <consortium name="The Broad Institute Genomics Platform"/>
            <consortium name="The Broad Institute Genome Sequencing Center for Infectious Disease"/>
            <person name="Wu L."/>
            <person name="Ma J."/>
        </authorList>
    </citation>
    <scope>NUCLEOTIDE SEQUENCE [LARGE SCALE GENOMIC DNA]</scope>
    <source>
        <strain evidence="2 3">LMG 29247</strain>
    </source>
</reference>
<dbReference type="AlphaFoldDB" id="A0ABD5SQY7"/>
<sequence length="166" mass="19537">MAIKNAESANDSLEEMQRQREQEAEQRQEAMSLADEILEARERKTVSLELDDIDVEFRIMLGETRDEVEDIRTEVIELADEVEEVEDEDELDITEDEALEMVEGYRDRFIELLSEHATDDSLTQEFWIQAYGRESAGRIAMRLKEASERADMTEEELQTFRQQRNR</sequence>
<dbReference type="EMBL" id="JBHSWV010000210">
    <property type="protein sequence ID" value="MFC6766017.1"/>
    <property type="molecule type" value="Genomic_DNA"/>
</dbReference>
<dbReference type="Proteomes" id="UP001596383">
    <property type="component" value="Unassembled WGS sequence"/>
</dbReference>
<evidence type="ECO:0000313" key="3">
    <source>
        <dbReference type="Proteomes" id="UP001596383"/>
    </source>
</evidence>
<organism evidence="2 3">
    <name type="scientific">Natrinema soli</name>
    <dbReference type="NCBI Taxonomy" id="1930624"/>
    <lineage>
        <taxon>Archaea</taxon>
        <taxon>Methanobacteriati</taxon>
        <taxon>Methanobacteriota</taxon>
        <taxon>Stenosarchaea group</taxon>
        <taxon>Halobacteria</taxon>
        <taxon>Halobacteriales</taxon>
        <taxon>Natrialbaceae</taxon>
        <taxon>Natrinema</taxon>
    </lineage>
</organism>
<evidence type="ECO:0000256" key="1">
    <source>
        <dbReference type="SAM" id="MobiDB-lite"/>
    </source>
</evidence>
<gene>
    <name evidence="2" type="ORF">ACFQE6_13770</name>
</gene>
<feature type="region of interest" description="Disordered" evidence="1">
    <location>
        <begin position="1"/>
        <end position="30"/>
    </location>
</feature>
<dbReference type="RefSeq" id="WP_273739007.1">
    <property type="nucleotide sequence ID" value="NZ_JAQIVI010000210.1"/>
</dbReference>
<comment type="caution">
    <text evidence="2">The sequence shown here is derived from an EMBL/GenBank/DDBJ whole genome shotgun (WGS) entry which is preliminary data.</text>
</comment>
<evidence type="ECO:0000313" key="2">
    <source>
        <dbReference type="EMBL" id="MFC6766017.1"/>
    </source>
</evidence>
<feature type="compositionally biased region" description="Basic and acidic residues" evidence="1">
    <location>
        <begin position="15"/>
        <end position="28"/>
    </location>
</feature>
<accession>A0ABD5SQY7</accession>
<proteinExistence type="predicted"/>